<accession>A0A0P7XAM6</accession>
<feature type="domain" description="Aconitase A/isopropylmalate dehydratase small subunit swivel" evidence="2">
    <location>
        <begin position="39"/>
        <end position="128"/>
    </location>
</feature>
<sequence>MRCDVKKGEKNTVMTSFSRNFTARKDSKHATYTFVTSPEVKGKFTTDHISAAAPWLKFCSYLDNFSNNVFIGTVNIENDAINKICSHLTGEYGGVPDVAQHYKDIQWVVVGDETCQEGSSTKHAALERTQL</sequence>
<keyword evidence="1" id="KW-0408">Iron</keyword>
<dbReference type="InterPro" id="IPR000573">
    <property type="entry name" value="AconitaseA/IPMdHydase_ssu_swvl"/>
</dbReference>
<comment type="caution">
    <text evidence="3">The sequence shown here is derived from an EMBL/GenBank/DDBJ whole genome shotgun (WGS) entry which is preliminary data.</text>
</comment>
<dbReference type="InterPro" id="IPR015928">
    <property type="entry name" value="Aconitase/3IPM_dehydase_swvl"/>
</dbReference>
<dbReference type="Pfam" id="PF00694">
    <property type="entry name" value="Aconitase_C"/>
    <property type="match status" value="1"/>
</dbReference>
<dbReference type="GO" id="GO:0006099">
    <property type="term" value="P:tricarboxylic acid cycle"/>
    <property type="evidence" value="ECO:0007669"/>
    <property type="project" value="TreeGrafter"/>
</dbReference>
<gene>
    <name evidence="3" type="ORF">Z043_107478</name>
</gene>
<dbReference type="GO" id="GO:0003994">
    <property type="term" value="F:aconitate hydratase activity"/>
    <property type="evidence" value="ECO:0007669"/>
    <property type="project" value="TreeGrafter"/>
</dbReference>
<protein>
    <recommendedName>
        <fullName evidence="2">Aconitase A/isopropylmalate dehydratase small subunit swivel domain-containing protein</fullName>
    </recommendedName>
</protein>
<dbReference type="EMBL" id="JARO02002137">
    <property type="protein sequence ID" value="KPP73443.1"/>
    <property type="molecule type" value="Genomic_DNA"/>
</dbReference>
<dbReference type="InterPro" id="IPR050926">
    <property type="entry name" value="Aconitase/IPM_isomerase"/>
</dbReference>
<evidence type="ECO:0000313" key="4">
    <source>
        <dbReference type="Proteomes" id="UP000034805"/>
    </source>
</evidence>
<keyword evidence="1" id="KW-0479">Metal-binding</keyword>
<dbReference type="Gene3D" id="3.20.19.10">
    <property type="entry name" value="Aconitase, domain 4"/>
    <property type="match status" value="1"/>
</dbReference>
<organism evidence="3 4">
    <name type="scientific">Scleropages formosus</name>
    <name type="common">Asian bonytongue</name>
    <name type="synonym">Osteoglossum formosum</name>
    <dbReference type="NCBI Taxonomy" id="113540"/>
    <lineage>
        <taxon>Eukaryota</taxon>
        <taxon>Metazoa</taxon>
        <taxon>Chordata</taxon>
        <taxon>Craniata</taxon>
        <taxon>Vertebrata</taxon>
        <taxon>Euteleostomi</taxon>
        <taxon>Actinopterygii</taxon>
        <taxon>Neopterygii</taxon>
        <taxon>Teleostei</taxon>
        <taxon>Osteoglossocephala</taxon>
        <taxon>Osteoglossomorpha</taxon>
        <taxon>Osteoglossiformes</taxon>
        <taxon>Osteoglossidae</taxon>
        <taxon>Scleropages</taxon>
    </lineage>
</organism>
<reference evidence="3 4" key="1">
    <citation type="submission" date="2015-08" db="EMBL/GenBank/DDBJ databases">
        <title>The genome of the Asian arowana (Scleropages formosus).</title>
        <authorList>
            <person name="Tan M.H."/>
            <person name="Gan H.M."/>
            <person name="Croft L.J."/>
            <person name="Austin C.M."/>
        </authorList>
    </citation>
    <scope>NUCLEOTIDE SEQUENCE [LARGE SCALE GENOMIC DNA]</scope>
    <source>
        <strain evidence="3">Aro1</strain>
    </source>
</reference>
<dbReference type="SUPFAM" id="SSF52016">
    <property type="entry name" value="LeuD/IlvD-like"/>
    <property type="match status" value="1"/>
</dbReference>
<evidence type="ECO:0000256" key="1">
    <source>
        <dbReference type="ARBA" id="ARBA00022485"/>
    </source>
</evidence>
<dbReference type="GO" id="GO:0051539">
    <property type="term" value="F:4 iron, 4 sulfur cluster binding"/>
    <property type="evidence" value="ECO:0007669"/>
    <property type="project" value="UniProtKB-KW"/>
</dbReference>
<evidence type="ECO:0000313" key="3">
    <source>
        <dbReference type="EMBL" id="KPP73443.1"/>
    </source>
</evidence>
<proteinExistence type="predicted"/>
<dbReference type="GO" id="GO:0005739">
    <property type="term" value="C:mitochondrion"/>
    <property type="evidence" value="ECO:0007669"/>
    <property type="project" value="TreeGrafter"/>
</dbReference>
<keyword evidence="1" id="KW-0411">Iron-sulfur</keyword>
<evidence type="ECO:0000259" key="2">
    <source>
        <dbReference type="Pfam" id="PF00694"/>
    </source>
</evidence>
<dbReference type="PANTHER" id="PTHR43160:SF3">
    <property type="entry name" value="ACONITATE HYDRATASE, MITOCHONDRIAL"/>
    <property type="match status" value="1"/>
</dbReference>
<dbReference type="AlphaFoldDB" id="A0A0P7XAM6"/>
<dbReference type="Proteomes" id="UP000034805">
    <property type="component" value="Unassembled WGS sequence"/>
</dbReference>
<keyword evidence="1" id="KW-0004">4Fe-4S</keyword>
<dbReference type="GO" id="GO:0005829">
    <property type="term" value="C:cytosol"/>
    <property type="evidence" value="ECO:0007669"/>
    <property type="project" value="TreeGrafter"/>
</dbReference>
<dbReference type="PANTHER" id="PTHR43160">
    <property type="entry name" value="ACONITATE HYDRATASE B"/>
    <property type="match status" value="1"/>
</dbReference>
<name>A0A0P7XAM6_SCLFO</name>